<proteinExistence type="predicted"/>
<comment type="caution">
    <text evidence="1">The sequence shown here is derived from an EMBL/GenBank/DDBJ whole genome shotgun (WGS) entry which is preliminary data.</text>
</comment>
<name>A0ABN0XRP4_9ACTN</name>
<evidence type="ECO:0000313" key="1">
    <source>
        <dbReference type="EMBL" id="GAA0371164.1"/>
    </source>
</evidence>
<keyword evidence="2" id="KW-1185">Reference proteome</keyword>
<dbReference type="EMBL" id="BAAABW010000028">
    <property type="protein sequence ID" value="GAA0371164.1"/>
    <property type="molecule type" value="Genomic_DNA"/>
</dbReference>
<gene>
    <name evidence="1" type="ORF">GCM10010319_56480</name>
</gene>
<dbReference type="Proteomes" id="UP001500063">
    <property type="component" value="Unassembled WGS sequence"/>
</dbReference>
<sequence length="75" mass="7679">MGLDDAAGGGQQRLVRHVLDDDGLGGAVPVEGRERVGGGQIGEAEAAGRYEAVVLAELVVEPVEDEEQRGSVLPG</sequence>
<accession>A0ABN0XRP4</accession>
<reference evidence="1 2" key="1">
    <citation type="journal article" date="2019" name="Int. J. Syst. Evol. Microbiol.">
        <title>The Global Catalogue of Microorganisms (GCM) 10K type strain sequencing project: providing services to taxonomists for standard genome sequencing and annotation.</title>
        <authorList>
            <consortium name="The Broad Institute Genomics Platform"/>
            <consortium name="The Broad Institute Genome Sequencing Center for Infectious Disease"/>
            <person name="Wu L."/>
            <person name="Ma J."/>
        </authorList>
    </citation>
    <scope>NUCLEOTIDE SEQUENCE [LARGE SCALE GENOMIC DNA]</scope>
    <source>
        <strain evidence="1 2">JCM 4565</strain>
    </source>
</reference>
<protein>
    <submittedName>
        <fullName evidence="1">Uncharacterized protein</fullName>
    </submittedName>
</protein>
<organism evidence="1 2">
    <name type="scientific">Streptomyces blastmyceticus</name>
    <dbReference type="NCBI Taxonomy" id="68180"/>
    <lineage>
        <taxon>Bacteria</taxon>
        <taxon>Bacillati</taxon>
        <taxon>Actinomycetota</taxon>
        <taxon>Actinomycetes</taxon>
        <taxon>Kitasatosporales</taxon>
        <taxon>Streptomycetaceae</taxon>
        <taxon>Streptomyces</taxon>
    </lineage>
</organism>
<evidence type="ECO:0000313" key="2">
    <source>
        <dbReference type="Proteomes" id="UP001500063"/>
    </source>
</evidence>